<dbReference type="PANTHER" id="PTHR10288">
    <property type="entry name" value="KH DOMAIN CONTAINING RNA BINDING PROTEIN"/>
    <property type="match status" value="1"/>
</dbReference>
<feature type="domain" description="K Homology" evidence="4">
    <location>
        <begin position="209"/>
        <end position="280"/>
    </location>
</feature>
<feature type="region of interest" description="Disordered" evidence="3">
    <location>
        <begin position="102"/>
        <end position="124"/>
    </location>
</feature>
<feature type="compositionally biased region" description="Low complexity" evidence="3">
    <location>
        <begin position="61"/>
        <end position="71"/>
    </location>
</feature>
<dbReference type="STRING" id="1447883.A0A2B7XVP5"/>
<evidence type="ECO:0000259" key="4">
    <source>
        <dbReference type="SMART" id="SM00322"/>
    </source>
</evidence>
<evidence type="ECO:0000313" key="5">
    <source>
        <dbReference type="EMBL" id="PGH13029.1"/>
    </source>
</evidence>
<accession>A0A2B7XVP5</accession>
<dbReference type="Pfam" id="PF00013">
    <property type="entry name" value="KH_1"/>
    <property type="match status" value="3"/>
</dbReference>
<dbReference type="CDD" id="cd22456">
    <property type="entry name" value="KH-I_Rnc1_rpt2"/>
    <property type="match status" value="1"/>
</dbReference>
<feature type="domain" description="K Homology" evidence="4">
    <location>
        <begin position="411"/>
        <end position="481"/>
    </location>
</feature>
<feature type="compositionally biased region" description="Polar residues" evidence="3">
    <location>
        <begin position="1"/>
        <end position="10"/>
    </location>
</feature>
<evidence type="ECO:0000256" key="3">
    <source>
        <dbReference type="SAM" id="MobiDB-lite"/>
    </source>
</evidence>
<dbReference type="SMART" id="SM00322">
    <property type="entry name" value="KH"/>
    <property type="match status" value="3"/>
</dbReference>
<feature type="compositionally biased region" description="Basic and acidic residues" evidence="3">
    <location>
        <begin position="29"/>
        <end position="48"/>
    </location>
</feature>
<keyword evidence="1" id="KW-0677">Repeat</keyword>
<dbReference type="InterPro" id="IPR004087">
    <property type="entry name" value="KH_dom"/>
</dbReference>
<sequence length="487" mass="50746">MSASPTSAVASTKRPLEDPSSPSGPTDQPDAKRPALDKVVKGEDEAPKVEPASPTQEVKSEAPAEAAAAGENGVKDGQGDLVVPDAPNGKSAAAILETQPIQSTASQNDRSGSQQPSQHASQDESQWIHIRAVISSAEAATVIGKGGENVSQIRRLSGAKCTVSDYSRGAVERILTVSGMQDAVAKAFGLIIRTLNNEPLETPSTAQSKTYPLRLLIPHILIGSIIGKSGVRIREIQEASGARLNASDACLPLSTERSLVVLGVADAVHIATYYIAVTLGEQLTERFGGPAASAYATRSGGPAGVVPGGMQVVPYVPQAAGGQYGHPDTFKRNHPQGNRPVGGGYGVPYAQGPAAHAQVPHQAMHYGTSPRPGYSGAGPHQPAPYGAPQPPQAGAHGTPPTQPIGGLVPGQPLTQQIYIPNDMVGAIIGKGGQKINEIRHLSGSVIKINEPQDNSNERLVTITGTPECNQMALYMLYSRLESEKHRI</sequence>
<organism evidence="5 6">
    <name type="scientific">Polytolypa hystricis (strain UAMH7299)</name>
    <dbReference type="NCBI Taxonomy" id="1447883"/>
    <lineage>
        <taxon>Eukaryota</taxon>
        <taxon>Fungi</taxon>
        <taxon>Dikarya</taxon>
        <taxon>Ascomycota</taxon>
        <taxon>Pezizomycotina</taxon>
        <taxon>Eurotiomycetes</taxon>
        <taxon>Eurotiomycetidae</taxon>
        <taxon>Onygenales</taxon>
        <taxon>Onygenales incertae sedis</taxon>
        <taxon>Polytolypa</taxon>
    </lineage>
</organism>
<dbReference type="Gene3D" id="3.30.1370.10">
    <property type="entry name" value="K Homology domain, type 1"/>
    <property type="match status" value="3"/>
</dbReference>
<feature type="domain" description="K Homology" evidence="4">
    <location>
        <begin position="126"/>
        <end position="196"/>
    </location>
</feature>
<evidence type="ECO:0000313" key="6">
    <source>
        <dbReference type="Proteomes" id="UP000224634"/>
    </source>
</evidence>
<name>A0A2B7XVP5_POLH7</name>
<dbReference type="SUPFAM" id="SSF54791">
    <property type="entry name" value="Eukaryotic type KH-domain (KH-domain type I)"/>
    <property type="match status" value="3"/>
</dbReference>
<keyword evidence="2" id="KW-0694">RNA-binding</keyword>
<evidence type="ECO:0000256" key="1">
    <source>
        <dbReference type="ARBA" id="ARBA00022737"/>
    </source>
</evidence>
<gene>
    <name evidence="5" type="ORF">AJ80_06513</name>
</gene>
<feature type="compositionally biased region" description="Pro residues" evidence="3">
    <location>
        <begin position="381"/>
        <end position="391"/>
    </location>
</feature>
<dbReference type="CDD" id="cd22439">
    <property type="entry name" value="KH-I_PCBP_rpt3"/>
    <property type="match status" value="1"/>
</dbReference>
<dbReference type="OrthoDB" id="1937934at2759"/>
<keyword evidence="6" id="KW-1185">Reference proteome</keyword>
<dbReference type="Proteomes" id="UP000224634">
    <property type="component" value="Unassembled WGS sequence"/>
</dbReference>
<dbReference type="AlphaFoldDB" id="A0A2B7XVP5"/>
<dbReference type="InterPro" id="IPR036612">
    <property type="entry name" value="KH_dom_type_1_sf"/>
</dbReference>
<dbReference type="InterPro" id="IPR004088">
    <property type="entry name" value="KH_dom_type_1"/>
</dbReference>
<feature type="region of interest" description="Disordered" evidence="3">
    <location>
        <begin position="1"/>
        <end position="87"/>
    </location>
</feature>
<feature type="region of interest" description="Disordered" evidence="3">
    <location>
        <begin position="364"/>
        <end position="407"/>
    </location>
</feature>
<protein>
    <recommendedName>
        <fullName evidence="4">K Homology domain-containing protein</fullName>
    </recommendedName>
</protein>
<proteinExistence type="predicted"/>
<dbReference type="PROSITE" id="PS50084">
    <property type="entry name" value="KH_TYPE_1"/>
    <property type="match status" value="3"/>
</dbReference>
<dbReference type="GO" id="GO:0003723">
    <property type="term" value="F:RNA binding"/>
    <property type="evidence" value="ECO:0007669"/>
    <property type="project" value="UniProtKB-UniRule"/>
</dbReference>
<dbReference type="CDD" id="cd22455">
    <property type="entry name" value="KH-I_Rnc1_rpt1"/>
    <property type="match status" value="1"/>
</dbReference>
<evidence type="ECO:0000256" key="2">
    <source>
        <dbReference type="PROSITE-ProRule" id="PRU00117"/>
    </source>
</evidence>
<dbReference type="EMBL" id="PDNA01000109">
    <property type="protein sequence ID" value="PGH13029.1"/>
    <property type="molecule type" value="Genomic_DNA"/>
</dbReference>
<comment type="caution">
    <text evidence="5">The sequence shown here is derived from an EMBL/GenBank/DDBJ whole genome shotgun (WGS) entry which is preliminary data.</text>
</comment>
<reference evidence="5 6" key="1">
    <citation type="submission" date="2017-10" db="EMBL/GenBank/DDBJ databases">
        <title>Comparative genomics in systemic dimorphic fungi from Ajellomycetaceae.</title>
        <authorList>
            <person name="Munoz J.F."/>
            <person name="Mcewen J.G."/>
            <person name="Clay O.K."/>
            <person name="Cuomo C.A."/>
        </authorList>
    </citation>
    <scope>NUCLEOTIDE SEQUENCE [LARGE SCALE GENOMIC DNA]</scope>
    <source>
        <strain evidence="5 6">UAMH7299</strain>
    </source>
</reference>